<dbReference type="eggNOG" id="COG1402">
    <property type="taxonomic scope" value="Bacteria"/>
</dbReference>
<evidence type="ECO:0000313" key="7">
    <source>
        <dbReference type="Proteomes" id="UP000014174"/>
    </source>
</evidence>
<evidence type="ECO:0000256" key="5">
    <source>
        <dbReference type="ARBA" id="ARBA00024029"/>
    </source>
</evidence>
<dbReference type="PANTHER" id="PTHR35005:SF1">
    <property type="entry name" value="2-AMINO-5-FORMYLAMINO-6-RIBOSYLAMINOPYRIMIDIN-4(3H)-ONE 5'-MONOPHOSPHATE DEFORMYLASE"/>
    <property type="match status" value="1"/>
</dbReference>
<comment type="cofactor">
    <cofactor evidence="1">
        <name>Zn(2+)</name>
        <dbReference type="ChEBI" id="CHEBI:29105"/>
    </cofactor>
</comment>
<dbReference type="GO" id="GO:0046872">
    <property type="term" value="F:metal ion binding"/>
    <property type="evidence" value="ECO:0007669"/>
    <property type="project" value="UniProtKB-KW"/>
</dbReference>
<comment type="similarity">
    <text evidence="5">Belongs to the creatininase superfamily.</text>
</comment>
<accession>R9GYQ8</accession>
<dbReference type="GO" id="GO:0009231">
    <property type="term" value="P:riboflavin biosynthetic process"/>
    <property type="evidence" value="ECO:0007669"/>
    <property type="project" value="TreeGrafter"/>
</dbReference>
<dbReference type="PANTHER" id="PTHR35005">
    <property type="entry name" value="3-DEHYDRO-SCYLLO-INOSOSE HYDROLASE"/>
    <property type="match status" value="1"/>
</dbReference>
<dbReference type="Pfam" id="PF02633">
    <property type="entry name" value="Creatininase"/>
    <property type="match status" value="1"/>
</dbReference>
<dbReference type="InterPro" id="IPR024087">
    <property type="entry name" value="Creatininase-like_sf"/>
</dbReference>
<name>R9GYQ8_9SPHI</name>
<comment type="caution">
    <text evidence="6">The sequence shown here is derived from an EMBL/GenBank/DDBJ whole genome shotgun (WGS) entry which is preliminary data.</text>
</comment>
<dbReference type="Gene3D" id="3.40.50.10310">
    <property type="entry name" value="Creatininase"/>
    <property type="match status" value="1"/>
</dbReference>
<evidence type="ECO:0000256" key="2">
    <source>
        <dbReference type="ARBA" id="ARBA00022723"/>
    </source>
</evidence>
<sequence>MFPDQIREAIDKNVPVALALGVLEYHGEHLSPGVDTLLVVRALEMIEKEMPIVIFPPFYYGASSFAVEPPERNGTVHIDSQILQPFARQLFYNLLRIGFRNIHVFIHHQCENFSEGMPTDLSFKLAARQETFAFIEKENGEGWWGNISFAEYYKDHAAGDSPFNWINVHPFMSTEVQAEFPIDHAGEQETSLMMAFCPEAVDMGRYSDEKWYSKSALNASLDYGNRAKTVILNHIKDKLSKGC</sequence>
<dbReference type="SUPFAM" id="SSF102215">
    <property type="entry name" value="Creatininase"/>
    <property type="match status" value="1"/>
</dbReference>
<dbReference type="EMBL" id="AQPN01000001">
    <property type="protein sequence ID" value="EOR96793.1"/>
    <property type="molecule type" value="Genomic_DNA"/>
</dbReference>
<dbReference type="GO" id="GO:0016811">
    <property type="term" value="F:hydrolase activity, acting on carbon-nitrogen (but not peptide) bonds, in linear amides"/>
    <property type="evidence" value="ECO:0007669"/>
    <property type="project" value="TreeGrafter"/>
</dbReference>
<proteinExistence type="inferred from homology"/>
<dbReference type="STRING" id="1150600.ADIARSV_0056"/>
<keyword evidence="7" id="KW-1185">Reference proteome</keyword>
<dbReference type="InterPro" id="IPR003785">
    <property type="entry name" value="Creatininase/forma_Hydrolase"/>
</dbReference>
<keyword evidence="4" id="KW-0862">Zinc</keyword>
<gene>
    <name evidence="6" type="ORF">ADIARSV_0056</name>
</gene>
<evidence type="ECO:0000256" key="4">
    <source>
        <dbReference type="ARBA" id="ARBA00022833"/>
    </source>
</evidence>
<evidence type="ECO:0000256" key="3">
    <source>
        <dbReference type="ARBA" id="ARBA00022801"/>
    </source>
</evidence>
<protein>
    <submittedName>
        <fullName evidence="6">Creatinine amidohydrolase</fullName>
        <ecNumber evidence="6">3.5.2.10</ecNumber>
    </submittedName>
</protein>
<keyword evidence="3 6" id="KW-0378">Hydrolase</keyword>
<dbReference type="PATRIC" id="fig|1150600.3.peg.55"/>
<keyword evidence="2" id="KW-0479">Metal-binding</keyword>
<dbReference type="GO" id="GO:0047789">
    <property type="term" value="F:creatininase activity"/>
    <property type="evidence" value="ECO:0007669"/>
    <property type="project" value="UniProtKB-EC"/>
</dbReference>
<dbReference type="AlphaFoldDB" id="R9GYQ8"/>
<organism evidence="6 7">
    <name type="scientific">Arcticibacter svalbardensis MN12-7</name>
    <dbReference type="NCBI Taxonomy" id="1150600"/>
    <lineage>
        <taxon>Bacteria</taxon>
        <taxon>Pseudomonadati</taxon>
        <taxon>Bacteroidota</taxon>
        <taxon>Sphingobacteriia</taxon>
        <taxon>Sphingobacteriales</taxon>
        <taxon>Sphingobacteriaceae</taxon>
        <taxon>Arcticibacter</taxon>
    </lineage>
</organism>
<evidence type="ECO:0000313" key="6">
    <source>
        <dbReference type="EMBL" id="EOR96793.1"/>
    </source>
</evidence>
<dbReference type="EC" id="3.5.2.10" evidence="6"/>
<evidence type="ECO:0000256" key="1">
    <source>
        <dbReference type="ARBA" id="ARBA00001947"/>
    </source>
</evidence>
<reference evidence="6 7" key="1">
    <citation type="journal article" date="2013" name="Genome Announc.">
        <title>Draft Genome Sequence of Arcticibacter svalbardensis Strain MN12-7T, a Member of the Family Sphingobacteriaceae Isolated from an Arctic Soil Sample.</title>
        <authorList>
            <person name="Shivaji S."/>
            <person name="Ara S."/>
            <person name="Prasad S."/>
            <person name="Manasa B.P."/>
            <person name="Begum Z."/>
            <person name="Singh A."/>
            <person name="Kumar Pinnaka A."/>
        </authorList>
    </citation>
    <scope>NUCLEOTIDE SEQUENCE [LARGE SCALE GENOMIC DNA]</scope>
    <source>
        <strain evidence="6 7">MN12-7</strain>
    </source>
</reference>
<dbReference type="Proteomes" id="UP000014174">
    <property type="component" value="Unassembled WGS sequence"/>
</dbReference>